<feature type="region of interest" description="Disordered" evidence="1">
    <location>
        <begin position="1"/>
        <end position="152"/>
    </location>
</feature>
<accession>A0AAN8ILE4</accession>
<dbReference type="Proteomes" id="UP001331761">
    <property type="component" value="Unassembled WGS sequence"/>
</dbReference>
<dbReference type="AlphaFoldDB" id="A0AAN8ILE4"/>
<reference evidence="2 3" key="1">
    <citation type="submission" date="2019-10" db="EMBL/GenBank/DDBJ databases">
        <title>Assembly and Annotation for the nematode Trichostrongylus colubriformis.</title>
        <authorList>
            <person name="Martin J."/>
        </authorList>
    </citation>
    <scope>NUCLEOTIDE SEQUENCE [LARGE SCALE GENOMIC DNA]</scope>
    <source>
        <strain evidence="2">G859</strain>
        <tissue evidence="2">Whole worm</tissue>
    </source>
</reference>
<dbReference type="EMBL" id="WIXE01013635">
    <property type="protein sequence ID" value="KAK5974928.1"/>
    <property type="molecule type" value="Genomic_DNA"/>
</dbReference>
<feature type="compositionally biased region" description="Basic and acidic residues" evidence="1">
    <location>
        <begin position="20"/>
        <end position="37"/>
    </location>
</feature>
<proteinExistence type="predicted"/>
<feature type="compositionally biased region" description="Low complexity" evidence="1">
    <location>
        <begin position="118"/>
        <end position="127"/>
    </location>
</feature>
<feature type="compositionally biased region" description="Basic and acidic residues" evidence="1">
    <location>
        <begin position="47"/>
        <end position="56"/>
    </location>
</feature>
<protein>
    <submittedName>
        <fullName evidence="2">Uncharacterized protein</fullName>
    </submittedName>
</protein>
<sequence>MGKRNLGVDTTTAPAEPSPELERIRRQIRETEKELNAAREATLKANRSIEKEREGNQGRASSSKTMDRLKDWRRSCQARESRLEREMRDLETRLEREIRRQDRRSRSHSQERQRMRRQSSGSPQQNIRQEEERERKDKHERRRSSAASKDRV</sequence>
<feature type="compositionally biased region" description="Basic and acidic residues" evidence="1">
    <location>
        <begin position="65"/>
        <end position="100"/>
    </location>
</feature>
<evidence type="ECO:0000313" key="2">
    <source>
        <dbReference type="EMBL" id="KAK5974928.1"/>
    </source>
</evidence>
<evidence type="ECO:0000313" key="3">
    <source>
        <dbReference type="Proteomes" id="UP001331761"/>
    </source>
</evidence>
<gene>
    <name evidence="2" type="ORF">GCK32_008251</name>
</gene>
<comment type="caution">
    <text evidence="2">The sequence shown here is derived from an EMBL/GenBank/DDBJ whole genome shotgun (WGS) entry which is preliminary data.</text>
</comment>
<keyword evidence="3" id="KW-1185">Reference proteome</keyword>
<name>A0AAN8ILE4_TRICO</name>
<organism evidence="2 3">
    <name type="scientific">Trichostrongylus colubriformis</name>
    <name type="common">Black scour worm</name>
    <dbReference type="NCBI Taxonomy" id="6319"/>
    <lineage>
        <taxon>Eukaryota</taxon>
        <taxon>Metazoa</taxon>
        <taxon>Ecdysozoa</taxon>
        <taxon>Nematoda</taxon>
        <taxon>Chromadorea</taxon>
        <taxon>Rhabditida</taxon>
        <taxon>Rhabditina</taxon>
        <taxon>Rhabditomorpha</taxon>
        <taxon>Strongyloidea</taxon>
        <taxon>Trichostrongylidae</taxon>
        <taxon>Trichostrongylus</taxon>
    </lineage>
</organism>
<feature type="compositionally biased region" description="Basic and acidic residues" evidence="1">
    <location>
        <begin position="128"/>
        <end position="137"/>
    </location>
</feature>
<evidence type="ECO:0000256" key="1">
    <source>
        <dbReference type="SAM" id="MobiDB-lite"/>
    </source>
</evidence>